<dbReference type="EMBL" id="JXTC01000030">
    <property type="protein sequence ID" value="PON97632.1"/>
    <property type="molecule type" value="Genomic_DNA"/>
</dbReference>
<dbReference type="Gene3D" id="2.40.330.10">
    <property type="entry name" value="DNA-binding pseudobarrel domain"/>
    <property type="match status" value="1"/>
</dbReference>
<keyword evidence="3" id="KW-0238">DNA-binding</keyword>
<dbReference type="AlphaFoldDB" id="A0A2P5FIL9"/>
<keyword evidence="7" id="KW-1185">Reference proteome</keyword>
<dbReference type="GO" id="GO:0005634">
    <property type="term" value="C:nucleus"/>
    <property type="evidence" value="ECO:0007669"/>
    <property type="project" value="UniProtKB-SubCell"/>
</dbReference>
<protein>
    <recommendedName>
        <fullName evidence="8">B3 DNA binding domain containing protein</fullName>
    </recommendedName>
</protein>
<accession>A0A2P5FIL9</accession>
<dbReference type="InParanoid" id="A0A2P5FIL9"/>
<dbReference type="Proteomes" id="UP000237000">
    <property type="component" value="Unassembled WGS sequence"/>
</dbReference>
<sequence length="94" mass="10856">MTSSYTYNLVMKPGADGAVEDDKHAARGWNKVVKENQLAVKDRVRVWSFRVNSRLYFALTKVVDDDDDIIDIHDQVQVEEERMKISTELKLSIN</sequence>
<evidence type="ECO:0000313" key="6">
    <source>
        <dbReference type="EMBL" id="PON97632.1"/>
    </source>
</evidence>
<comment type="subcellular location">
    <subcellularLocation>
        <location evidence="1">Nucleus</location>
    </subcellularLocation>
</comment>
<evidence type="ECO:0000313" key="7">
    <source>
        <dbReference type="Proteomes" id="UP000237000"/>
    </source>
</evidence>
<evidence type="ECO:0000256" key="3">
    <source>
        <dbReference type="ARBA" id="ARBA00023125"/>
    </source>
</evidence>
<evidence type="ECO:0000256" key="2">
    <source>
        <dbReference type="ARBA" id="ARBA00023015"/>
    </source>
</evidence>
<keyword evidence="4" id="KW-0804">Transcription</keyword>
<evidence type="ECO:0000256" key="4">
    <source>
        <dbReference type="ARBA" id="ARBA00023163"/>
    </source>
</evidence>
<dbReference type="InterPro" id="IPR015300">
    <property type="entry name" value="DNA-bd_pseudobarrel_sf"/>
</dbReference>
<proteinExistence type="predicted"/>
<gene>
    <name evidence="6" type="ORF">TorRG33x02_065420</name>
</gene>
<dbReference type="OrthoDB" id="1090008at2759"/>
<keyword evidence="5" id="KW-0539">Nucleus</keyword>
<evidence type="ECO:0008006" key="8">
    <source>
        <dbReference type="Google" id="ProtNLM"/>
    </source>
</evidence>
<reference evidence="7" key="1">
    <citation type="submission" date="2016-06" db="EMBL/GenBank/DDBJ databases">
        <title>Parallel loss of symbiosis genes in relatives of nitrogen-fixing non-legume Parasponia.</title>
        <authorList>
            <person name="Van Velzen R."/>
            <person name="Holmer R."/>
            <person name="Bu F."/>
            <person name="Rutten L."/>
            <person name="Van Zeijl A."/>
            <person name="Liu W."/>
            <person name="Santuari L."/>
            <person name="Cao Q."/>
            <person name="Sharma T."/>
            <person name="Shen D."/>
            <person name="Roswanjaya Y."/>
            <person name="Wardhani T."/>
            <person name="Kalhor M.S."/>
            <person name="Jansen J."/>
            <person name="Van den Hoogen J."/>
            <person name="Gungor B."/>
            <person name="Hartog M."/>
            <person name="Hontelez J."/>
            <person name="Verver J."/>
            <person name="Yang W.-C."/>
            <person name="Schijlen E."/>
            <person name="Repin R."/>
            <person name="Schilthuizen M."/>
            <person name="Schranz E."/>
            <person name="Heidstra R."/>
            <person name="Miyata K."/>
            <person name="Fedorova E."/>
            <person name="Kohlen W."/>
            <person name="Bisseling T."/>
            <person name="Smit S."/>
            <person name="Geurts R."/>
        </authorList>
    </citation>
    <scope>NUCLEOTIDE SEQUENCE [LARGE SCALE GENOMIC DNA]</scope>
    <source>
        <strain evidence="7">cv. RG33-2</strain>
    </source>
</reference>
<evidence type="ECO:0000256" key="1">
    <source>
        <dbReference type="ARBA" id="ARBA00004123"/>
    </source>
</evidence>
<name>A0A2P5FIL9_TREOI</name>
<keyword evidence="2" id="KW-0805">Transcription regulation</keyword>
<dbReference type="GO" id="GO:0003677">
    <property type="term" value="F:DNA binding"/>
    <property type="evidence" value="ECO:0007669"/>
    <property type="project" value="UniProtKB-KW"/>
</dbReference>
<evidence type="ECO:0000256" key="5">
    <source>
        <dbReference type="ARBA" id="ARBA00023242"/>
    </source>
</evidence>
<comment type="caution">
    <text evidence="6">The sequence shown here is derived from an EMBL/GenBank/DDBJ whole genome shotgun (WGS) entry which is preliminary data.</text>
</comment>
<organism evidence="6 7">
    <name type="scientific">Trema orientale</name>
    <name type="common">Charcoal tree</name>
    <name type="synonym">Celtis orientalis</name>
    <dbReference type="NCBI Taxonomy" id="63057"/>
    <lineage>
        <taxon>Eukaryota</taxon>
        <taxon>Viridiplantae</taxon>
        <taxon>Streptophyta</taxon>
        <taxon>Embryophyta</taxon>
        <taxon>Tracheophyta</taxon>
        <taxon>Spermatophyta</taxon>
        <taxon>Magnoliopsida</taxon>
        <taxon>eudicotyledons</taxon>
        <taxon>Gunneridae</taxon>
        <taxon>Pentapetalae</taxon>
        <taxon>rosids</taxon>
        <taxon>fabids</taxon>
        <taxon>Rosales</taxon>
        <taxon>Cannabaceae</taxon>
        <taxon>Trema</taxon>
    </lineage>
</organism>